<dbReference type="InterPro" id="IPR006558">
    <property type="entry name" value="LamG-like"/>
</dbReference>
<keyword evidence="2" id="KW-1015">Disulfide bond</keyword>
<dbReference type="Pfam" id="PF00149">
    <property type="entry name" value="Metallophos"/>
    <property type="match status" value="1"/>
</dbReference>
<dbReference type="SMART" id="SM00560">
    <property type="entry name" value="LamGL"/>
    <property type="match status" value="1"/>
</dbReference>
<organism evidence="5 6">
    <name type="scientific">Neorhodopirellula lusitana</name>
    <dbReference type="NCBI Taxonomy" id="445327"/>
    <lineage>
        <taxon>Bacteria</taxon>
        <taxon>Pseudomonadati</taxon>
        <taxon>Planctomycetota</taxon>
        <taxon>Planctomycetia</taxon>
        <taxon>Pirellulales</taxon>
        <taxon>Pirellulaceae</taxon>
        <taxon>Neorhodopirellula</taxon>
    </lineage>
</organism>
<name>A0ABY1QBX4_9BACT</name>
<protein>
    <submittedName>
        <fullName evidence="5">Calcineurin-like phosphoesterase</fullName>
    </submittedName>
</protein>
<gene>
    <name evidence="5" type="ORF">SAMN06265222_11070</name>
</gene>
<evidence type="ECO:0000256" key="2">
    <source>
        <dbReference type="ARBA" id="ARBA00023157"/>
    </source>
</evidence>
<dbReference type="InterPro" id="IPR004843">
    <property type="entry name" value="Calcineurin-like_PHP"/>
</dbReference>
<evidence type="ECO:0000256" key="1">
    <source>
        <dbReference type="ARBA" id="ARBA00022729"/>
    </source>
</evidence>
<feature type="region of interest" description="Disordered" evidence="3">
    <location>
        <begin position="27"/>
        <end position="47"/>
    </location>
</feature>
<dbReference type="Pfam" id="PF13385">
    <property type="entry name" value="Laminin_G_3"/>
    <property type="match status" value="1"/>
</dbReference>
<dbReference type="CDD" id="cd00110">
    <property type="entry name" value="LamG"/>
    <property type="match status" value="1"/>
</dbReference>
<dbReference type="RefSeq" id="WP_283433841.1">
    <property type="nucleotide sequence ID" value="NZ_FXUG01000010.1"/>
</dbReference>
<dbReference type="Gene3D" id="3.60.21.10">
    <property type="match status" value="1"/>
</dbReference>
<proteinExistence type="predicted"/>
<dbReference type="PANTHER" id="PTHR16509">
    <property type="match status" value="1"/>
</dbReference>
<keyword evidence="6" id="KW-1185">Reference proteome</keyword>
<dbReference type="PANTHER" id="PTHR16509:SF1">
    <property type="entry name" value="MANGANESE-DEPENDENT ADP-RIBOSE_CDP-ALCOHOL DIPHOSPHATASE"/>
    <property type="match status" value="1"/>
</dbReference>
<evidence type="ECO:0000259" key="4">
    <source>
        <dbReference type="SMART" id="SM00560"/>
    </source>
</evidence>
<dbReference type="InterPro" id="IPR029052">
    <property type="entry name" value="Metallo-depent_PP-like"/>
</dbReference>
<dbReference type="Proteomes" id="UP001158067">
    <property type="component" value="Unassembled WGS sequence"/>
</dbReference>
<comment type="caution">
    <text evidence="5">The sequence shown here is derived from an EMBL/GenBank/DDBJ whole genome shotgun (WGS) entry which is preliminary data.</text>
</comment>
<reference evidence="5 6" key="1">
    <citation type="submission" date="2017-05" db="EMBL/GenBank/DDBJ databases">
        <authorList>
            <person name="Varghese N."/>
            <person name="Submissions S."/>
        </authorList>
    </citation>
    <scope>NUCLEOTIDE SEQUENCE [LARGE SCALE GENOMIC DNA]</scope>
    <source>
        <strain evidence="5 6">DSM 25457</strain>
    </source>
</reference>
<dbReference type="EMBL" id="FXUG01000010">
    <property type="protein sequence ID" value="SMP66969.1"/>
    <property type="molecule type" value="Genomic_DNA"/>
</dbReference>
<accession>A0ABY1QBX4</accession>
<dbReference type="Gene3D" id="2.60.120.200">
    <property type="match status" value="1"/>
</dbReference>
<dbReference type="InterPro" id="IPR001791">
    <property type="entry name" value="Laminin_G"/>
</dbReference>
<evidence type="ECO:0000313" key="5">
    <source>
        <dbReference type="EMBL" id="SMP66969.1"/>
    </source>
</evidence>
<evidence type="ECO:0000313" key="6">
    <source>
        <dbReference type="Proteomes" id="UP001158067"/>
    </source>
</evidence>
<dbReference type="SUPFAM" id="SSF56300">
    <property type="entry name" value="Metallo-dependent phosphatases"/>
    <property type="match status" value="1"/>
</dbReference>
<feature type="domain" description="LamG-like jellyroll fold" evidence="4">
    <location>
        <begin position="486"/>
        <end position="622"/>
    </location>
</feature>
<sequence>MNCLSFRLTIAATLFVTLSTQSVVDAHEGAHGHSHEHSHEHAEKPFTTRSVSRVLPLATEEDAFHFVIYGDRTSGVPAGLKVLEQAVVDTNLLDPDLVMTVGDLVQGYNESPKWMTEMTEYRDIMEKLKMRWFPVAGNHDVYWRGKGEAPQGQHESNYEEHFGPLWYSFEHKNSGFIVLYSDEGDPVTNEKSFSEGRLQKMSDEQLKFLQQSLELHKDLDHVFVFLHHPRWIGGGYAGGNWDVVHGMLRDAGNVSAVFAGHIHHMRFDGPKDGIAYYALAATGGNLSADIPDAGYLHHLNIVTVRPESVTVAALPVGAVIDPTDFTPEFLAEVDGARKVRPKQVSNDVQLDVDGNGSGVVVYELTNTAPRSIDMTVSFDPASRDWLTSLDHDHFTIESGETKKLEIALSRAANPKSKLTVPRLVFEKEYLGESARISLPPTSMPVSLKLGAVPADYFQATENRCLNVRDGSSALLVRSADLKLPNGPFTLEAWVNPSQVAGDQGIVAKMHSSEFAFFMKEGVPQFSVHLGKRYVSSRSSNVLPTNRWSHLAGVYDGNEVRLYVDGKLVASKPGSGKRTVNRLPLYVGADPGKAGEPTRPFIGKIDEVKISKGELYQANFTPARRSSPSDDTVMLLHFDRKLGPFVLDHSSSALKGTLGANAELVPTR</sequence>
<keyword evidence="1" id="KW-0732">Signal</keyword>
<evidence type="ECO:0000256" key="3">
    <source>
        <dbReference type="SAM" id="MobiDB-lite"/>
    </source>
</evidence>
<feature type="compositionally biased region" description="Basic and acidic residues" evidence="3">
    <location>
        <begin position="27"/>
        <end position="46"/>
    </location>
</feature>
<dbReference type="InterPro" id="IPR013320">
    <property type="entry name" value="ConA-like_dom_sf"/>
</dbReference>
<dbReference type="SUPFAM" id="SSF49899">
    <property type="entry name" value="Concanavalin A-like lectins/glucanases"/>
    <property type="match status" value="1"/>
</dbReference>